<dbReference type="PANTHER" id="PTHR30266:SF2">
    <property type="entry name" value="LARGE-CONDUCTANCE MECHANOSENSITIVE CHANNEL"/>
    <property type="match status" value="1"/>
</dbReference>
<dbReference type="SUPFAM" id="SSF81330">
    <property type="entry name" value="Gated mechanosensitive channel"/>
    <property type="match status" value="1"/>
</dbReference>
<evidence type="ECO:0000256" key="9">
    <source>
        <dbReference type="ARBA" id="ARBA00023303"/>
    </source>
</evidence>
<organism evidence="11">
    <name type="scientific">sediment metagenome</name>
    <dbReference type="NCBI Taxonomy" id="749907"/>
    <lineage>
        <taxon>unclassified sequences</taxon>
        <taxon>metagenomes</taxon>
        <taxon>ecological metagenomes</taxon>
    </lineage>
</organism>
<dbReference type="InterPro" id="IPR037673">
    <property type="entry name" value="MSC/AndL"/>
</dbReference>
<sequence>MLKGFKDFILKGNVVDMAVGVVIGVAFGNVVNALVKGLVTPLIGAFGGTPDFSSISFTINNSKFMVGDFINSLISFLTVSAVIYFAIVMPMSKLMEKMKSGKSEDPTEKSCPECLSLIPIKAKRCKFCTAVVGK</sequence>
<evidence type="ECO:0000256" key="1">
    <source>
        <dbReference type="ARBA" id="ARBA00004651"/>
    </source>
</evidence>
<feature type="transmembrane region" description="Helical" evidence="10">
    <location>
        <begin position="12"/>
        <end position="35"/>
    </location>
</feature>
<dbReference type="AlphaFoldDB" id="D9PKW9"/>
<keyword evidence="4" id="KW-1003">Cell membrane</keyword>
<dbReference type="InterPro" id="IPR036019">
    <property type="entry name" value="MscL_channel"/>
</dbReference>
<comment type="similarity">
    <text evidence="2">Belongs to the MscL family.</text>
</comment>
<dbReference type="HAMAP" id="MF_00115">
    <property type="entry name" value="MscL"/>
    <property type="match status" value="1"/>
</dbReference>
<reference evidence="11" key="2">
    <citation type="journal article" date="2011" name="Microb. Ecol.">
        <title>Taxonomic and Functional Metagenomic Profiling of the Microbial Community in the Anoxic Sediment of a Sub-saline Shallow Lake (Laguna de Carrizo, Central Spain).</title>
        <authorList>
            <person name="Ferrer M."/>
            <person name="Guazzaroni M.E."/>
            <person name="Richter M."/>
            <person name="Garcia-Salamanca A."/>
            <person name="Yarza P."/>
            <person name="Suarez-Suarez A."/>
            <person name="Solano J."/>
            <person name="Alcaide M."/>
            <person name="van Dillewijn P."/>
            <person name="Molina-Henares M.A."/>
            <person name="Lopez-Cortes N."/>
            <person name="Al-Ramahi Y."/>
            <person name="Guerrero C."/>
            <person name="Acosta A."/>
            <person name="de Eugenio L.I."/>
            <person name="Martinez V."/>
            <person name="Marques S."/>
            <person name="Rojo F."/>
            <person name="Santero E."/>
            <person name="Genilloud O."/>
            <person name="Perez-Perez J."/>
            <person name="Rossello-Mora R."/>
            <person name="Ramos J.L."/>
        </authorList>
    </citation>
    <scope>NUCLEOTIDE SEQUENCE</scope>
</reference>
<keyword evidence="3" id="KW-0813">Transport</keyword>
<dbReference type="GO" id="GO:0005886">
    <property type="term" value="C:plasma membrane"/>
    <property type="evidence" value="ECO:0007669"/>
    <property type="project" value="UniProtKB-SubCell"/>
</dbReference>
<keyword evidence="5 10" id="KW-0812">Transmembrane</keyword>
<keyword evidence="9" id="KW-0407">Ion channel</keyword>
<protein>
    <submittedName>
        <fullName evidence="11">Large-conductance mechanosensitive channel</fullName>
    </submittedName>
</protein>
<evidence type="ECO:0000256" key="5">
    <source>
        <dbReference type="ARBA" id="ARBA00022692"/>
    </source>
</evidence>
<evidence type="ECO:0000256" key="10">
    <source>
        <dbReference type="SAM" id="Phobius"/>
    </source>
</evidence>
<dbReference type="GO" id="GO:0008381">
    <property type="term" value="F:mechanosensitive monoatomic ion channel activity"/>
    <property type="evidence" value="ECO:0007669"/>
    <property type="project" value="InterPro"/>
</dbReference>
<dbReference type="PANTHER" id="PTHR30266">
    <property type="entry name" value="MECHANOSENSITIVE CHANNEL MSCL"/>
    <property type="match status" value="1"/>
</dbReference>
<evidence type="ECO:0000256" key="3">
    <source>
        <dbReference type="ARBA" id="ARBA00022448"/>
    </source>
</evidence>
<proteinExistence type="inferred from homology"/>
<keyword evidence="8 10" id="KW-0472">Membrane</keyword>
<dbReference type="InterPro" id="IPR019823">
    <property type="entry name" value="Mechanosensitive_channel_CS"/>
</dbReference>
<accession>D9PKW9</accession>
<keyword evidence="7" id="KW-0406">Ion transport</keyword>
<comment type="caution">
    <text evidence="11">The sequence shown here is derived from an EMBL/GenBank/DDBJ whole genome shotgun (WGS) entry which is preliminary data.</text>
</comment>
<dbReference type="PRINTS" id="PR01264">
    <property type="entry name" value="MECHCHANNEL"/>
</dbReference>
<dbReference type="NCBIfam" id="TIGR00220">
    <property type="entry name" value="mscL"/>
    <property type="match status" value="1"/>
</dbReference>
<evidence type="ECO:0000256" key="4">
    <source>
        <dbReference type="ARBA" id="ARBA00022475"/>
    </source>
</evidence>
<gene>
    <name evidence="11" type="ORF">LDC_2190</name>
</gene>
<keyword evidence="6 10" id="KW-1133">Transmembrane helix</keyword>
<evidence type="ECO:0000256" key="8">
    <source>
        <dbReference type="ARBA" id="ARBA00023136"/>
    </source>
</evidence>
<dbReference type="PROSITE" id="PS01327">
    <property type="entry name" value="MSCL"/>
    <property type="match status" value="1"/>
</dbReference>
<name>D9PKW9_9ZZZZ</name>
<feature type="transmembrane region" description="Helical" evidence="10">
    <location>
        <begin position="69"/>
        <end position="89"/>
    </location>
</feature>
<comment type="subcellular location">
    <subcellularLocation>
        <location evidence="1">Cell membrane</location>
        <topology evidence="1">Multi-pass membrane protein</topology>
    </subcellularLocation>
</comment>
<dbReference type="Pfam" id="PF01741">
    <property type="entry name" value="MscL"/>
    <property type="match status" value="1"/>
</dbReference>
<dbReference type="EMBL" id="ADZX01000652">
    <property type="protein sequence ID" value="EFK95798.1"/>
    <property type="molecule type" value="Genomic_DNA"/>
</dbReference>
<evidence type="ECO:0000256" key="2">
    <source>
        <dbReference type="ARBA" id="ARBA00007254"/>
    </source>
</evidence>
<reference evidence="11" key="1">
    <citation type="submission" date="2010-07" db="EMBL/GenBank/DDBJ databases">
        <authorList>
            <consortium name="CONSOLIDER consortium CSD2007-00005"/>
            <person name="Guazzaroni M.-E."/>
            <person name="Richter M."/>
            <person name="Garcia-Salamanca A."/>
            <person name="Yarza P."/>
            <person name="Ferrer M."/>
        </authorList>
    </citation>
    <scope>NUCLEOTIDE SEQUENCE</scope>
</reference>
<evidence type="ECO:0000256" key="7">
    <source>
        <dbReference type="ARBA" id="ARBA00023065"/>
    </source>
</evidence>
<dbReference type="Gene3D" id="1.10.1200.120">
    <property type="entry name" value="Large-conductance mechanosensitive channel, MscL, domain 1"/>
    <property type="match status" value="1"/>
</dbReference>
<evidence type="ECO:0000313" key="11">
    <source>
        <dbReference type="EMBL" id="EFK95798.1"/>
    </source>
</evidence>
<dbReference type="InterPro" id="IPR001185">
    <property type="entry name" value="MS_channel"/>
</dbReference>
<evidence type="ECO:0000256" key="6">
    <source>
        <dbReference type="ARBA" id="ARBA00022989"/>
    </source>
</evidence>